<sequence length="91" mass="9700">MIRLLVIGTAVALLAAGVQSWRVNRLAEQLTAAQSQLGAYAEAAAIRARQDAEQARLRDAAAALDEDLSHMEGGDAPLDAYLSDAARKLWP</sequence>
<gene>
    <name evidence="1" type="ORF">D2T33_13005</name>
</gene>
<evidence type="ECO:0000313" key="1">
    <source>
        <dbReference type="EMBL" id="RWR10564.1"/>
    </source>
</evidence>
<dbReference type="AlphaFoldDB" id="A0A443ITD2"/>
<accession>A0A443ITD2</accession>
<keyword evidence="2" id="KW-1185">Reference proteome</keyword>
<proteinExistence type="predicted"/>
<reference evidence="1 2" key="1">
    <citation type="submission" date="2019-01" db="EMBL/GenBank/DDBJ databases">
        <title>Sinorhodobacter populi sp. nov. isolated from the symptomatic bark tissue of Populus euramericana canker.</title>
        <authorList>
            <person name="Xu G."/>
        </authorList>
    </citation>
    <scope>NUCLEOTIDE SEQUENCE [LARGE SCALE GENOMIC DNA]</scope>
    <source>
        <strain evidence="1 2">2D-5</strain>
    </source>
</reference>
<protein>
    <submittedName>
        <fullName evidence="1">Uncharacterized protein</fullName>
    </submittedName>
</protein>
<name>A0A443ITD2_9RHOB</name>
<organism evidence="1 2">
    <name type="scientific">Paenirhodobacter populi</name>
    <dbReference type="NCBI Taxonomy" id="2306993"/>
    <lineage>
        <taxon>Bacteria</taxon>
        <taxon>Pseudomonadati</taxon>
        <taxon>Pseudomonadota</taxon>
        <taxon>Alphaproteobacteria</taxon>
        <taxon>Rhodobacterales</taxon>
        <taxon>Rhodobacter group</taxon>
        <taxon>Paenirhodobacter</taxon>
    </lineage>
</organism>
<dbReference type="RefSeq" id="WP_128270049.1">
    <property type="nucleotide sequence ID" value="NZ_SAUW01000012.1"/>
</dbReference>
<reference evidence="1 2" key="2">
    <citation type="submission" date="2019-01" db="EMBL/GenBank/DDBJ databases">
        <authorList>
            <person name="Li Y."/>
        </authorList>
    </citation>
    <scope>NUCLEOTIDE SEQUENCE [LARGE SCALE GENOMIC DNA]</scope>
    <source>
        <strain evidence="1 2">2D-5</strain>
    </source>
</reference>
<evidence type="ECO:0000313" key="2">
    <source>
        <dbReference type="Proteomes" id="UP000285710"/>
    </source>
</evidence>
<dbReference type="Proteomes" id="UP000285710">
    <property type="component" value="Unassembled WGS sequence"/>
</dbReference>
<dbReference type="EMBL" id="SAUW01000012">
    <property type="protein sequence ID" value="RWR10564.1"/>
    <property type="molecule type" value="Genomic_DNA"/>
</dbReference>
<comment type="caution">
    <text evidence="1">The sequence shown here is derived from an EMBL/GenBank/DDBJ whole genome shotgun (WGS) entry which is preliminary data.</text>
</comment>